<dbReference type="AlphaFoldDB" id="A0A285RBZ3"/>
<gene>
    <name evidence="3" type="ORF">SAMN05428964_101445</name>
</gene>
<dbReference type="PROSITE" id="PS51724">
    <property type="entry name" value="SPOR"/>
    <property type="match status" value="1"/>
</dbReference>
<protein>
    <submittedName>
        <fullName evidence="3">Sporulation related domain-containing protein</fullName>
    </submittedName>
</protein>
<name>A0A285RBZ3_9PROT</name>
<dbReference type="Pfam" id="PF05036">
    <property type="entry name" value="SPOR"/>
    <property type="match status" value="1"/>
</dbReference>
<feature type="domain" description="SPOR" evidence="2">
    <location>
        <begin position="382"/>
        <end position="467"/>
    </location>
</feature>
<evidence type="ECO:0000256" key="1">
    <source>
        <dbReference type="SAM" id="MobiDB-lite"/>
    </source>
</evidence>
<dbReference type="InterPro" id="IPR036680">
    <property type="entry name" value="SPOR-like_sf"/>
</dbReference>
<feature type="compositionally biased region" description="Low complexity" evidence="1">
    <location>
        <begin position="347"/>
        <end position="357"/>
    </location>
</feature>
<dbReference type="Gene3D" id="3.30.70.1070">
    <property type="entry name" value="Sporulation related repeat"/>
    <property type="match status" value="1"/>
</dbReference>
<dbReference type="InterPro" id="IPR007730">
    <property type="entry name" value="SPOR-like_dom"/>
</dbReference>
<organism evidence="3 4">
    <name type="scientific">Thalassospira xiamenensis</name>
    <dbReference type="NCBI Taxonomy" id="220697"/>
    <lineage>
        <taxon>Bacteria</taxon>
        <taxon>Pseudomonadati</taxon>
        <taxon>Pseudomonadota</taxon>
        <taxon>Alphaproteobacteria</taxon>
        <taxon>Rhodospirillales</taxon>
        <taxon>Thalassospiraceae</taxon>
        <taxon>Thalassospira</taxon>
    </lineage>
</organism>
<sequence>MPPDCKIGDVHALDLRGLKGKSGANQLINKSAKSVISSRWKYGCLMMALFTPLLSGCSSDDMMSLFGDDDASNQIKISDTNGPSETAMTAGIDSAACGLFFDGSSKDTASLLPQVDSTEDPIALQGKPADDLRHAMALDLEGKHAKARRLYLWLTAADPYASIAINCGNGIMLSGTITSLAQKRIKAMDAANPALARSREIDTVVASAIVAPGPELPAPPTVQRNRDFYKNTIAVNVQPEDSTTALPAMRMDVSSNTARLTSVDRSAKQIAAPSASMAASRGTTTTVTTASATTPGIIKGDAVTPSASNKALLSTTRPVESGSLELADEAAATNNNLIEVPMVDATSTAATSSTPATMQPEPDTKSVPPSSARKAEPMQPAPVLNSYYTVQLAAYRSREMAESRWLKFETMGDGILRGASHEVQSIAIEGQGLFFRLMTGQYASQSEAQSACNGLKRAGIDCLIRHMTP</sequence>
<dbReference type="EMBL" id="OBMM01000001">
    <property type="protein sequence ID" value="SOB91623.1"/>
    <property type="molecule type" value="Genomic_DNA"/>
</dbReference>
<evidence type="ECO:0000259" key="2">
    <source>
        <dbReference type="PROSITE" id="PS51724"/>
    </source>
</evidence>
<evidence type="ECO:0000313" key="4">
    <source>
        <dbReference type="Proteomes" id="UP000219068"/>
    </source>
</evidence>
<feature type="region of interest" description="Disordered" evidence="1">
    <location>
        <begin position="347"/>
        <end position="378"/>
    </location>
</feature>
<proteinExistence type="predicted"/>
<evidence type="ECO:0000313" key="3">
    <source>
        <dbReference type="EMBL" id="SOB91623.1"/>
    </source>
</evidence>
<dbReference type="SUPFAM" id="SSF110997">
    <property type="entry name" value="Sporulation related repeat"/>
    <property type="match status" value="1"/>
</dbReference>
<dbReference type="GO" id="GO:0042834">
    <property type="term" value="F:peptidoglycan binding"/>
    <property type="evidence" value="ECO:0007669"/>
    <property type="project" value="InterPro"/>
</dbReference>
<dbReference type="Proteomes" id="UP000219068">
    <property type="component" value="Unassembled WGS sequence"/>
</dbReference>
<accession>A0A285RBZ3</accession>
<reference evidence="3 4" key="1">
    <citation type="submission" date="2017-08" db="EMBL/GenBank/DDBJ databases">
        <authorList>
            <person name="de Groot N.N."/>
        </authorList>
    </citation>
    <scope>NUCLEOTIDE SEQUENCE [LARGE SCALE GENOMIC DNA]</scope>
    <source>
        <strain evidence="3 4">USBA 78</strain>
    </source>
</reference>